<dbReference type="InterPro" id="IPR026444">
    <property type="entry name" value="Secre_tail"/>
</dbReference>
<dbReference type="EMBL" id="QYCN01000060">
    <property type="protein sequence ID" value="RIY05334.1"/>
    <property type="molecule type" value="Genomic_DNA"/>
</dbReference>
<evidence type="ECO:0000313" key="2">
    <source>
        <dbReference type="EMBL" id="RIY05334.1"/>
    </source>
</evidence>
<dbReference type="NCBIfam" id="TIGR04183">
    <property type="entry name" value="Por_Secre_tail"/>
    <property type="match status" value="1"/>
</dbReference>
<dbReference type="Pfam" id="PF18962">
    <property type="entry name" value="Por_Secre_tail"/>
    <property type="match status" value="1"/>
</dbReference>
<feature type="domain" description="Secretion system C-terminal sorting" evidence="1">
    <location>
        <begin position="16"/>
        <end position="80"/>
    </location>
</feature>
<evidence type="ECO:0000259" key="1">
    <source>
        <dbReference type="Pfam" id="PF18962"/>
    </source>
</evidence>
<dbReference type="OrthoDB" id="881767at2"/>
<protein>
    <submittedName>
        <fullName evidence="2">T9SS C-terminal target domain-containing protein</fullName>
    </submittedName>
</protein>
<accession>A0A418QJK6</accession>
<keyword evidence="3" id="KW-1185">Reference proteome</keyword>
<comment type="caution">
    <text evidence="2">The sequence shown here is derived from an EMBL/GenBank/DDBJ whole genome shotgun (WGS) entry which is preliminary data.</text>
</comment>
<dbReference type="AlphaFoldDB" id="A0A418QJK6"/>
<proteinExistence type="predicted"/>
<name>A0A418QJK6_9BACT</name>
<dbReference type="RefSeq" id="WP_119657717.1">
    <property type="nucleotide sequence ID" value="NZ_JBHUOI010000080.1"/>
</dbReference>
<reference evidence="2 3" key="1">
    <citation type="submission" date="2019-01" db="EMBL/GenBank/DDBJ databases">
        <title>Hymenobacter humicola sp. nov., isolated from soils in Antarctica.</title>
        <authorList>
            <person name="Sedlacek I."/>
            <person name="Holochova P."/>
            <person name="Kralova S."/>
            <person name="Pantucek R."/>
            <person name="Stankova E."/>
            <person name="Vrbovska V."/>
            <person name="Kristofova L."/>
            <person name="Svec P."/>
            <person name="Busse H.-J."/>
        </authorList>
    </citation>
    <scope>NUCLEOTIDE SEQUENCE [LARGE SCALE GENOMIC DNA]</scope>
    <source>
        <strain evidence="2 3">CCM 8852</strain>
    </source>
</reference>
<gene>
    <name evidence="2" type="ORF">D0T11_20675</name>
</gene>
<dbReference type="Proteomes" id="UP000284250">
    <property type="component" value="Unassembled WGS sequence"/>
</dbReference>
<sequence length="82" mass="9273">MYVAGCSNIYRSGLAYPNPADEKITVPTDAEKIEVINQYGKVILNHPKSVDQLNLTNLPDGLYMLRITRDGKTETQRLQIKH</sequence>
<organism evidence="2 3">
    <name type="scientific">Hymenobacter rubripertinctus</name>
    <dbReference type="NCBI Taxonomy" id="2029981"/>
    <lineage>
        <taxon>Bacteria</taxon>
        <taxon>Pseudomonadati</taxon>
        <taxon>Bacteroidota</taxon>
        <taxon>Cytophagia</taxon>
        <taxon>Cytophagales</taxon>
        <taxon>Hymenobacteraceae</taxon>
        <taxon>Hymenobacter</taxon>
    </lineage>
</organism>
<evidence type="ECO:0000313" key="3">
    <source>
        <dbReference type="Proteomes" id="UP000284250"/>
    </source>
</evidence>